<reference evidence="1" key="1">
    <citation type="submission" date="2021-01" db="EMBL/GenBank/DDBJ databases">
        <authorList>
            <person name="Sun Q."/>
        </authorList>
    </citation>
    <scope>NUCLEOTIDE SEQUENCE</scope>
    <source>
        <strain evidence="1">YIM B02566</strain>
    </source>
</reference>
<protein>
    <submittedName>
        <fullName evidence="1">Uncharacterized protein</fullName>
    </submittedName>
</protein>
<dbReference type="EMBL" id="JAENHL010000006">
    <property type="protein sequence ID" value="MBK1866387.1"/>
    <property type="molecule type" value="Genomic_DNA"/>
</dbReference>
<accession>A0ACC5R1B1</accession>
<keyword evidence="2" id="KW-1185">Reference proteome</keyword>
<name>A0ACC5R1B1_9HYPH</name>
<sequence length="75" mass="8282">MKSTLLQRLRDFGLFTGSTKIARAEDQPALYSDSEMSLLKQRKTEAITQAREAAKSHGRQLHPKIAAARKAGSNV</sequence>
<gene>
    <name evidence="1" type="ORF">JHL16_08500</name>
</gene>
<proteinExistence type="predicted"/>
<dbReference type="Proteomes" id="UP000616151">
    <property type="component" value="Unassembled WGS sequence"/>
</dbReference>
<evidence type="ECO:0000313" key="2">
    <source>
        <dbReference type="Proteomes" id="UP000616151"/>
    </source>
</evidence>
<comment type="caution">
    <text evidence="1">The sequence shown here is derived from an EMBL/GenBank/DDBJ whole genome shotgun (WGS) entry which is preliminary data.</text>
</comment>
<evidence type="ECO:0000313" key="1">
    <source>
        <dbReference type="EMBL" id="MBK1866387.1"/>
    </source>
</evidence>
<organism evidence="1 2">
    <name type="scientific">Taklimakanibacter albus</name>
    <dbReference type="NCBI Taxonomy" id="2800327"/>
    <lineage>
        <taxon>Bacteria</taxon>
        <taxon>Pseudomonadati</taxon>
        <taxon>Pseudomonadota</taxon>
        <taxon>Alphaproteobacteria</taxon>
        <taxon>Hyphomicrobiales</taxon>
        <taxon>Aestuariivirgaceae</taxon>
        <taxon>Taklimakanibacter</taxon>
    </lineage>
</organism>